<dbReference type="Gene3D" id="3.40.50.300">
    <property type="entry name" value="P-loop containing nucleotide triphosphate hydrolases"/>
    <property type="match status" value="3"/>
</dbReference>
<dbReference type="Pfam" id="PF23282">
    <property type="entry name" value="WHD_ROQ1"/>
    <property type="match status" value="2"/>
</dbReference>
<dbReference type="SMART" id="SM00382">
    <property type="entry name" value="AAA"/>
    <property type="match status" value="3"/>
</dbReference>
<dbReference type="SUPFAM" id="SSF52540">
    <property type="entry name" value="P-loop containing nucleoside triphosphate hydrolases"/>
    <property type="match status" value="3"/>
</dbReference>
<keyword evidence="2" id="KW-0677">Repeat</keyword>
<dbReference type="InterPro" id="IPR044974">
    <property type="entry name" value="Disease_R_plants"/>
</dbReference>
<dbReference type="Proteomes" id="UP000245207">
    <property type="component" value="Unassembled WGS sequence"/>
</dbReference>
<dbReference type="InterPro" id="IPR032675">
    <property type="entry name" value="LRR_dom_sf"/>
</dbReference>
<evidence type="ECO:0000313" key="6">
    <source>
        <dbReference type="Proteomes" id="UP000245207"/>
    </source>
</evidence>
<dbReference type="InterPro" id="IPR042197">
    <property type="entry name" value="Apaf_helical"/>
</dbReference>
<dbReference type="SUPFAM" id="SSF52200">
    <property type="entry name" value="Toll/Interleukin receptor TIR domain"/>
    <property type="match status" value="2"/>
</dbReference>
<dbReference type="InterPro" id="IPR002182">
    <property type="entry name" value="NB-ARC"/>
</dbReference>
<keyword evidence="6" id="KW-1185">Reference proteome</keyword>
<keyword evidence="1" id="KW-0433">Leucine-rich repeat</keyword>
<reference evidence="5 6" key="1">
    <citation type="journal article" date="2018" name="Mol. Plant">
        <title>The genome of Artemisia annua provides insight into the evolution of Asteraceae family and artemisinin biosynthesis.</title>
        <authorList>
            <person name="Shen Q."/>
            <person name="Zhang L."/>
            <person name="Liao Z."/>
            <person name="Wang S."/>
            <person name="Yan T."/>
            <person name="Shi P."/>
            <person name="Liu M."/>
            <person name="Fu X."/>
            <person name="Pan Q."/>
            <person name="Wang Y."/>
            <person name="Lv Z."/>
            <person name="Lu X."/>
            <person name="Zhang F."/>
            <person name="Jiang W."/>
            <person name="Ma Y."/>
            <person name="Chen M."/>
            <person name="Hao X."/>
            <person name="Li L."/>
            <person name="Tang Y."/>
            <person name="Lv G."/>
            <person name="Zhou Y."/>
            <person name="Sun X."/>
            <person name="Brodelius P.E."/>
            <person name="Rose J.K.C."/>
            <person name="Tang K."/>
        </authorList>
    </citation>
    <scope>NUCLEOTIDE SEQUENCE [LARGE SCALE GENOMIC DNA]</scope>
    <source>
        <strain evidence="6">cv. Huhao1</strain>
        <tissue evidence="5">Leaf</tissue>
    </source>
</reference>
<dbReference type="GO" id="GO:0007165">
    <property type="term" value="P:signal transduction"/>
    <property type="evidence" value="ECO:0007669"/>
    <property type="project" value="InterPro"/>
</dbReference>
<evidence type="ECO:0000256" key="3">
    <source>
        <dbReference type="ARBA" id="ARBA00023027"/>
    </source>
</evidence>
<dbReference type="FunFam" id="3.40.50.10140:FF:000007">
    <property type="entry name" value="Disease resistance protein (TIR-NBS-LRR class)"/>
    <property type="match status" value="1"/>
</dbReference>
<feature type="domain" description="TIR" evidence="4">
    <location>
        <begin position="146"/>
        <end position="310"/>
    </location>
</feature>
<dbReference type="Gene3D" id="3.80.10.10">
    <property type="entry name" value="Ribonuclease Inhibitor"/>
    <property type="match status" value="3"/>
</dbReference>
<keyword evidence="3" id="KW-0520">NAD</keyword>
<dbReference type="PROSITE" id="PS50104">
    <property type="entry name" value="TIR"/>
    <property type="match status" value="2"/>
</dbReference>
<dbReference type="SUPFAM" id="SSF52058">
    <property type="entry name" value="L domain-like"/>
    <property type="match status" value="2"/>
</dbReference>
<evidence type="ECO:0000313" key="5">
    <source>
        <dbReference type="EMBL" id="PWA75811.1"/>
    </source>
</evidence>
<evidence type="ECO:0000256" key="1">
    <source>
        <dbReference type="ARBA" id="ARBA00022614"/>
    </source>
</evidence>
<dbReference type="Gene3D" id="1.10.8.430">
    <property type="entry name" value="Helical domain of apoptotic protease-activating factors"/>
    <property type="match status" value="2"/>
</dbReference>
<accession>A0A2U1NQQ3</accession>
<dbReference type="CDD" id="cd00267">
    <property type="entry name" value="ABC_ATPase"/>
    <property type="match status" value="1"/>
</dbReference>
<dbReference type="InterPro" id="IPR003593">
    <property type="entry name" value="AAA+_ATPase"/>
</dbReference>
<sequence>MVFVEPIVQDITAQCALEEPQDVAEMASIEFGLPEQNDNSICVFDMHFVGLSNKEPIQLFIHSNFEKAFLAEAIVVTFKQRSWSVVSFANLPRAESLQLMIKLIELLIVFLTRSSCLKSICLKKKVVPEDVDKLKEVKQKAVVQNEKMSPLVSLQGEDTRKNFVDHLYHALHNKGIITYKDDVKIEKGERIVDEAFRSIEDSRFYIIVFSKNYASSSWCLDELFKIMECNRMNEHTVYPVYFDVEPTEVRNQRGAVGEAFCHHNYKEQAGKWREALKRAADLAGWELKYSCDGHEAQFIQMIVQQISVELHYINFNIDDKLVGMETRLRDLMSSLEFNVNDVRMIGIKGMGGAGKTTLVRELFNHVSIHFEATSFIENVREVSKRSLSGLLSLQRQVLSDLLMDRINDINSVHDGKNMLKRIMLQRKVLIVLDDVDHIDQLRAHEAEFIKKIVEHISHELSFINFSFDENLVGMETRMQDLVSSLEFGVNDVRMIGIKGMGGAGKTTLARELFNHVSIHFEATSFIENVREVSNKSLSGLLSLQRQVLSDLLMDRITNINSVHDGKNMLKKIMLQRKVLIVLDDVDHIDQLQALAGVPSSFKPGSRIIITTRDEQILKAHRVQAIHDVNLLTDLEAITLFSRYAFGRNAPIQGYENLSREFVDYAAGLPLTIKVLGSYLCACDKLDWIDALERLKKNPLEETLERLELSYTGLQDDYKEIFLDVACLLKGWDKERASRMLESCGFRARNGLRVLEQKSMIITTKTFQAEFIDMHHHIEEMGKHIVRRVHPNEPSRHSRLWNQKEIEDILVKDLGSKATKAIAVDSPVKRCSEIATKGFGSMKKLRLLCIESETDNDCDVKSDELIMSFPSSLIFLSWSGYPHWSLPKTFLAYNLVVLELPYSRIERLWEGGEGQVLHKLKYIDLSYSKLRTHDLGLTPNLETLNLSECHDLVELHMSIGCLKLRSIKVSHSKLMTLDLRLTPNLEVLELKECHDLAELHMPVECLKLTSLNLSHLKLRNIDLDLTPNLEILSLEECHDLLEFTPRMERMVKLRSLKFSNLKLRSLDLQPLLNLELLKLKECHDLIELHMPVECLNLTSLELNHLKLRTFKLLLAPNLEATKIEGCHDLVELDMPFECRKLSLAPIESEKLLLNEDLCNIPVMASSSLTSSYQKSYKYDVFLSFRGMDTRKNFVDHLYHALVQKGIQTHRDEYKGNYASSSWCLNELVKIMECNKMNEHTVYPVYFDVEPTEVRNQRGAVGEAFARHNNKEEAGKWREVLKEAADLAGWELKSTCDGHESQFIRMIVEKISLKLRFINSSFDEKLVGMENRINDVLSYLEAGLDEVHMIGFTGMGGVGKTTLASAVFDILAFQFQGASFVENVREVSSRSGLKKLQKLILSDVLNDKGFTVSSVHDGMNIMKRRLRGRKVLIVLDDVDQIEQLEALAGDLNWFEPGSRIIVTTRDAQLLTAYKVKWIYDVNLLSDEESLCLFNRFAFGRDLPIEGYKELSTKVVRYAAGLPLTLKVLGSYLCGKSEHEWLDALERLKTIPLKETMEKLELSYINLEDNYKEIFLDIACSMKRLREDDAVRMLESQGYNATNALKVLEKRSLLTFRNQRLQMHDHIEEMGQNIVRRVHPDEYSRHSRLWVHEEIESILSHDLGIAAAECIRMEPVKISPQIIMEGLGELKQLRALRLYTEDDDPLCSDWKFDQVRQYFPNSLRCLSWEGYPFSCLPQTFQADELVLLEMCYSRTEQLWEGGETKVLEKLRFLDLSFSKMITLDLGMTPNLERLDLIECHGLVELHAPVGSLERLAHLNLIGCSSFKSFQFINQLCSREVFSFSKLDLIVKPSGEFPKYSSDNLQLLLFTCSYYEEAPLPNGNPPKFVSLNLKPCTKLESVSESICCLQHLRELTINGCIPEVPNDIFRLETLENLSFVSTCITFLPESICMLKRLKSLNLELCELKKLPEGLDQLVCLEKLILNKCKSLKDIPNSICNIIHLVYLHLPFCGLVEKLPEELGSLKYLKELNVDRTGIRHLPRCTSLMTGLRIIGSVSVLQSCGSASGIRTSECGTFFYIQQ</sequence>
<dbReference type="PANTHER" id="PTHR11017">
    <property type="entry name" value="LEUCINE-RICH REPEAT-CONTAINING PROTEIN"/>
    <property type="match status" value="1"/>
</dbReference>
<dbReference type="GO" id="GO:0006952">
    <property type="term" value="P:defense response"/>
    <property type="evidence" value="ECO:0007669"/>
    <property type="project" value="InterPro"/>
</dbReference>
<dbReference type="InterPro" id="IPR027417">
    <property type="entry name" value="P-loop_NTPase"/>
</dbReference>
<dbReference type="InterPro" id="IPR058192">
    <property type="entry name" value="WHD_ROQ1-like"/>
</dbReference>
<dbReference type="PANTHER" id="PTHR11017:SF544">
    <property type="entry name" value="ADP-RIBOSYL CYCLASE_CYCLIC ADP-RIBOSE HYDROLASE"/>
    <property type="match status" value="1"/>
</dbReference>
<feature type="domain" description="TIR" evidence="4">
    <location>
        <begin position="1152"/>
        <end position="1313"/>
    </location>
</feature>
<evidence type="ECO:0000256" key="2">
    <source>
        <dbReference type="ARBA" id="ARBA00022737"/>
    </source>
</evidence>
<dbReference type="EMBL" id="PKPP01002352">
    <property type="protein sequence ID" value="PWA75811.1"/>
    <property type="molecule type" value="Genomic_DNA"/>
</dbReference>
<comment type="caution">
    <text evidence="5">The sequence shown here is derived from an EMBL/GenBank/DDBJ whole genome shotgun (WGS) entry which is preliminary data.</text>
</comment>
<dbReference type="PRINTS" id="PR00364">
    <property type="entry name" value="DISEASERSIST"/>
</dbReference>
<proteinExistence type="predicted"/>
<protein>
    <submittedName>
        <fullName evidence="5">Disease resistance protein (TIR-NBS-LRR class)</fullName>
    </submittedName>
</protein>
<dbReference type="Pfam" id="PF00931">
    <property type="entry name" value="NB-ARC"/>
    <property type="match status" value="3"/>
</dbReference>
<organism evidence="5 6">
    <name type="scientific">Artemisia annua</name>
    <name type="common">Sweet wormwood</name>
    <dbReference type="NCBI Taxonomy" id="35608"/>
    <lineage>
        <taxon>Eukaryota</taxon>
        <taxon>Viridiplantae</taxon>
        <taxon>Streptophyta</taxon>
        <taxon>Embryophyta</taxon>
        <taxon>Tracheophyta</taxon>
        <taxon>Spermatophyta</taxon>
        <taxon>Magnoliopsida</taxon>
        <taxon>eudicotyledons</taxon>
        <taxon>Gunneridae</taxon>
        <taxon>Pentapetalae</taxon>
        <taxon>asterids</taxon>
        <taxon>campanulids</taxon>
        <taxon>Asterales</taxon>
        <taxon>Asteraceae</taxon>
        <taxon>Asteroideae</taxon>
        <taxon>Anthemideae</taxon>
        <taxon>Artemisiinae</taxon>
        <taxon>Artemisia</taxon>
    </lineage>
</organism>
<dbReference type="Gene3D" id="3.40.50.10140">
    <property type="entry name" value="Toll/interleukin-1 receptor homology (TIR) domain"/>
    <property type="match status" value="2"/>
</dbReference>
<dbReference type="InterPro" id="IPR035897">
    <property type="entry name" value="Toll_tir_struct_dom_sf"/>
</dbReference>
<dbReference type="OrthoDB" id="1357022at2759"/>
<dbReference type="SMART" id="SM00255">
    <property type="entry name" value="TIR"/>
    <property type="match status" value="2"/>
</dbReference>
<dbReference type="GO" id="GO:0043531">
    <property type="term" value="F:ADP binding"/>
    <property type="evidence" value="ECO:0007669"/>
    <property type="project" value="InterPro"/>
</dbReference>
<gene>
    <name evidence="5" type="ORF">CTI12_AA224810</name>
</gene>
<dbReference type="Pfam" id="PF01582">
    <property type="entry name" value="TIR"/>
    <property type="match status" value="3"/>
</dbReference>
<evidence type="ECO:0000259" key="4">
    <source>
        <dbReference type="PROSITE" id="PS50104"/>
    </source>
</evidence>
<dbReference type="InterPro" id="IPR000157">
    <property type="entry name" value="TIR_dom"/>
</dbReference>
<name>A0A2U1NQQ3_ARTAN</name>